<dbReference type="SUPFAM" id="SSF53822">
    <property type="entry name" value="Periplasmic binding protein-like I"/>
    <property type="match status" value="1"/>
</dbReference>
<feature type="domain" description="HTH lacI-type" evidence="5">
    <location>
        <begin position="69"/>
        <end position="123"/>
    </location>
</feature>
<dbReference type="CDD" id="cd01392">
    <property type="entry name" value="HTH_LacI"/>
    <property type="match status" value="1"/>
</dbReference>
<dbReference type="Pfam" id="PF13377">
    <property type="entry name" value="Peripla_BP_3"/>
    <property type="match status" value="1"/>
</dbReference>
<sequence>MREESPGPGGLLALACSLFRPHTPVLEGGLLPPRSRPEPTSRNAGDPGAPPPDRASSDAPRSGPRKRRSSITDVARLAGVSAQTVSNVLNRRRGYTEETRAKVIEAVDALGYQPHRAARSMRSQRTMQIGYHVFREQLDVRNGFTLGFLQALVTSAAQRGYHVVVFTHPDGALLDAFEGLIAMRSVDAFVLSDSRFDDPRARFLAERKIPFSSLGRMVDDLPQQWVDIDNTASMASMIDYLTAAGHRDFAYITRDHPAYWLTERLQGFREGMGRNGHISSEKSLIRASDQDLRGEVQRLLTRERRPTALVCCDDITAATVCNIVRSEGLEVGRDVAVTGFDGGAIQQINEPTLTSVRIPVETIAEHLIERCLRELEHGPTGEPGLVIDAPIVRGRSA</sequence>
<dbReference type="RefSeq" id="WP_272173056.1">
    <property type="nucleotide sequence ID" value="NZ_JAQOSL010000076.1"/>
</dbReference>
<evidence type="ECO:0000313" key="6">
    <source>
        <dbReference type="EMBL" id="MFC5812496.1"/>
    </source>
</evidence>
<dbReference type="GO" id="GO:0003677">
    <property type="term" value="F:DNA binding"/>
    <property type="evidence" value="ECO:0007669"/>
    <property type="project" value="UniProtKB-KW"/>
</dbReference>
<keyword evidence="7" id="KW-1185">Reference proteome</keyword>
<name>A0ABW1BI75_9ACTN</name>
<dbReference type="PROSITE" id="PS50932">
    <property type="entry name" value="HTH_LACI_2"/>
    <property type="match status" value="1"/>
</dbReference>
<dbReference type="SMART" id="SM00354">
    <property type="entry name" value="HTH_LACI"/>
    <property type="match status" value="1"/>
</dbReference>
<accession>A0ABW1BI75</accession>
<evidence type="ECO:0000256" key="2">
    <source>
        <dbReference type="ARBA" id="ARBA00023125"/>
    </source>
</evidence>
<keyword evidence="3" id="KW-0804">Transcription</keyword>
<organism evidence="6 7">
    <name type="scientific">Streptomyces heilongjiangensis</name>
    <dbReference type="NCBI Taxonomy" id="945052"/>
    <lineage>
        <taxon>Bacteria</taxon>
        <taxon>Bacillati</taxon>
        <taxon>Actinomycetota</taxon>
        <taxon>Actinomycetes</taxon>
        <taxon>Kitasatosporales</taxon>
        <taxon>Streptomycetaceae</taxon>
        <taxon>Streptomyces</taxon>
    </lineage>
</organism>
<dbReference type="PROSITE" id="PS00356">
    <property type="entry name" value="HTH_LACI_1"/>
    <property type="match status" value="1"/>
</dbReference>
<gene>
    <name evidence="6" type="ORF">ACFQGO_34170</name>
</gene>
<proteinExistence type="predicted"/>
<reference evidence="7" key="1">
    <citation type="journal article" date="2019" name="Int. J. Syst. Evol. Microbiol.">
        <title>The Global Catalogue of Microorganisms (GCM) 10K type strain sequencing project: providing services to taxonomists for standard genome sequencing and annotation.</title>
        <authorList>
            <consortium name="The Broad Institute Genomics Platform"/>
            <consortium name="The Broad Institute Genome Sequencing Center for Infectious Disease"/>
            <person name="Wu L."/>
            <person name="Ma J."/>
        </authorList>
    </citation>
    <scope>NUCLEOTIDE SEQUENCE [LARGE SCALE GENOMIC DNA]</scope>
    <source>
        <strain evidence="7">JCM 9918</strain>
    </source>
</reference>
<keyword evidence="1" id="KW-0805">Transcription regulation</keyword>
<dbReference type="InterPro" id="IPR028082">
    <property type="entry name" value="Peripla_BP_I"/>
</dbReference>
<comment type="caution">
    <text evidence="6">The sequence shown here is derived from an EMBL/GenBank/DDBJ whole genome shotgun (WGS) entry which is preliminary data.</text>
</comment>
<evidence type="ECO:0000256" key="1">
    <source>
        <dbReference type="ARBA" id="ARBA00023015"/>
    </source>
</evidence>
<feature type="region of interest" description="Disordered" evidence="4">
    <location>
        <begin position="23"/>
        <end position="70"/>
    </location>
</feature>
<dbReference type="EMBL" id="JBHSNZ010000036">
    <property type="protein sequence ID" value="MFC5812496.1"/>
    <property type="molecule type" value="Genomic_DNA"/>
</dbReference>
<protein>
    <submittedName>
        <fullName evidence="6">LacI family DNA-binding transcriptional regulator</fullName>
    </submittedName>
</protein>
<dbReference type="Gene3D" id="1.10.260.40">
    <property type="entry name" value="lambda repressor-like DNA-binding domains"/>
    <property type="match status" value="1"/>
</dbReference>
<dbReference type="Gene3D" id="3.40.50.2300">
    <property type="match status" value="2"/>
</dbReference>
<dbReference type="Pfam" id="PF00356">
    <property type="entry name" value="LacI"/>
    <property type="match status" value="1"/>
</dbReference>
<evidence type="ECO:0000256" key="4">
    <source>
        <dbReference type="SAM" id="MobiDB-lite"/>
    </source>
</evidence>
<evidence type="ECO:0000313" key="7">
    <source>
        <dbReference type="Proteomes" id="UP001596112"/>
    </source>
</evidence>
<dbReference type="SUPFAM" id="SSF47413">
    <property type="entry name" value="lambda repressor-like DNA-binding domains"/>
    <property type="match status" value="1"/>
</dbReference>
<dbReference type="PANTHER" id="PTHR30146">
    <property type="entry name" value="LACI-RELATED TRANSCRIPTIONAL REPRESSOR"/>
    <property type="match status" value="1"/>
</dbReference>
<evidence type="ECO:0000259" key="5">
    <source>
        <dbReference type="PROSITE" id="PS50932"/>
    </source>
</evidence>
<keyword evidence="2 6" id="KW-0238">DNA-binding</keyword>
<dbReference type="Proteomes" id="UP001596112">
    <property type="component" value="Unassembled WGS sequence"/>
</dbReference>
<evidence type="ECO:0000256" key="3">
    <source>
        <dbReference type="ARBA" id="ARBA00023163"/>
    </source>
</evidence>
<dbReference type="InterPro" id="IPR046335">
    <property type="entry name" value="LacI/GalR-like_sensor"/>
</dbReference>
<dbReference type="PANTHER" id="PTHR30146:SF109">
    <property type="entry name" value="HTH-TYPE TRANSCRIPTIONAL REGULATOR GALS"/>
    <property type="match status" value="1"/>
</dbReference>
<dbReference type="InterPro" id="IPR010982">
    <property type="entry name" value="Lambda_DNA-bd_dom_sf"/>
</dbReference>
<dbReference type="InterPro" id="IPR000843">
    <property type="entry name" value="HTH_LacI"/>
</dbReference>
<dbReference type="PROSITE" id="PS51257">
    <property type="entry name" value="PROKAR_LIPOPROTEIN"/>
    <property type="match status" value="1"/>
</dbReference>